<dbReference type="RefSeq" id="WP_308456757.1">
    <property type="nucleotide sequence ID" value="NZ_JAJEQM010000014.1"/>
</dbReference>
<dbReference type="EMBL" id="JAJEQM010000014">
    <property type="protein sequence ID" value="MCC2211143.1"/>
    <property type="molecule type" value="Genomic_DNA"/>
</dbReference>
<evidence type="ECO:0000313" key="2">
    <source>
        <dbReference type="Proteomes" id="UP001198242"/>
    </source>
</evidence>
<gene>
    <name evidence="1" type="ORF">LKE05_10130</name>
</gene>
<proteinExistence type="predicted"/>
<sequence>MGKMVSLSRFNSLIARNVMFFVYETENMKVGRHSIRLTINYVFRIGQVGVATDLYRVPTTLPYSIYYQMVARKVGYFMGLINEEVEIELNNRLITHYEGLGYIMPRIKKNYKWVIPQGTTIKVKAKDLPKSSNVYVNVKCDCPNCNNIKSIQYSKYRKNVERNGMYLCTCDVQHRDYASGLTKEHIIDSLKNFYDKNNRFPKNNEYTIENGFSFTYSTMLDRFRRYGTTLNDELAKINCYELSVPNVNYYDQYIEGLRKAIHENPQIGNNLYLLSQGDNCKKYKLPNIRWFVNNCPDKTVNNIDTFKEWAGLYTRHMTKEQCTAIILDMAKKYDRPLMYDDFRGYKYGQVSIQMIRNIWGSLNKMKQDLGLEINIDSMIDKQLSKEDFDDMIATICDFIRSDGRNFITTREINAHSNWSNYNTLEKYAKKYYSKQLSEIFEQYNISFGKQGCGINFTFSDNEHVTSQFEYMFSKYLKEKGLKYNIDYFRDVKYSTFIPNYKGNMNCDYVIHIDGKIIYIEIAGILSEYKTWFYANKAISRSKSKERYRQKLFKKEFLLKSNNLIYFILFPCDLTRENFENILTNPSLELKKKIEHFYQNNIDWVKIRNTTGELDYSKQFLRNAYVKKKIS</sequence>
<accession>A0AAE3E027</accession>
<evidence type="ECO:0000313" key="1">
    <source>
        <dbReference type="EMBL" id="MCC2211143.1"/>
    </source>
</evidence>
<protein>
    <submittedName>
        <fullName evidence="1">Uncharacterized protein</fullName>
    </submittedName>
</protein>
<comment type="caution">
    <text evidence="1">The sequence shown here is derived from an EMBL/GenBank/DDBJ whole genome shotgun (WGS) entry which is preliminary data.</text>
</comment>
<dbReference type="AlphaFoldDB" id="A0AAE3E027"/>
<reference evidence="1 2" key="1">
    <citation type="submission" date="2021-10" db="EMBL/GenBank/DDBJ databases">
        <title>Anaerobic single-cell dispensing facilitates the cultivation of human gut bacteria.</title>
        <authorList>
            <person name="Afrizal A."/>
        </authorList>
    </citation>
    <scope>NUCLEOTIDE SEQUENCE [LARGE SCALE GENOMIC DNA]</scope>
    <source>
        <strain evidence="1 2">CLA-AA-H232</strain>
    </source>
</reference>
<organism evidence="1 2">
    <name type="scientific">Hominilimicola fabiformis</name>
    <dbReference type="NCBI Taxonomy" id="2885356"/>
    <lineage>
        <taxon>Bacteria</taxon>
        <taxon>Bacillati</taxon>
        <taxon>Bacillota</taxon>
        <taxon>Clostridia</taxon>
        <taxon>Eubacteriales</taxon>
        <taxon>Oscillospiraceae</taxon>
        <taxon>Hominilimicola</taxon>
    </lineage>
</organism>
<dbReference type="Proteomes" id="UP001198242">
    <property type="component" value="Unassembled WGS sequence"/>
</dbReference>
<keyword evidence="2" id="KW-1185">Reference proteome</keyword>
<name>A0AAE3E027_9FIRM</name>